<keyword evidence="2 3" id="KW-0694">RNA-binding</keyword>
<evidence type="ECO:0000313" key="7">
    <source>
        <dbReference type="Proteomes" id="UP000719766"/>
    </source>
</evidence>
<dbReference type="GeneID" id="64600731"/>
<dbReference type="Gene3D" id="3.30.70.330">
    <property type="match status" value="2"/>
</dbReference>
<gene>
    <name evidence="6" type="ORF">HD556DRAFT_1445608</name>
</gene>
<dbReference type="PANTHER" id="PTHR23236">
    <property type="entry name" value="EUKARYOTIC TRANSLATION INITIATION FACTOR 4B/4H"/>
    <property type="match status" value="1"/>
</dbReference>
<feature type="region of interest" description="Disordered" evidence="4">
    <location>
        <begin position="248"/>
        <end position="295"/>
    </location>
</feature>
<dbReference type="OrthoDB" id="439808at2759"/>
<dbReference type="AlphaFoldDB" id="A0A9P7AK45"/>
<evidence type="ECO:0000313" key="6">
    <source>
        <dbReference type="EMBL" id="KAG1791089.1"/>
    </source>
</evidence>
<evidence type="ECO:0000256" key="1">
    <source>
        <dbReference type="ARBA" id="ARBA00022737"/>
    </source>
</evidence>
<feature type="domain" description="RRM" evidence="5">
    <location>
        <begin position="167"/>
        <end position="246"/>
    </location>
</feature>
<dbReference type="SUPFAM" id="SSF54928">
    <property type="entry name" value="RNA-binding domain, RBD"/>
    <property type="match status" value="2"/>
</dbReference>
<sequence>MFSKALLAQSRMFSVSLGARASHSSLALLRHASSGKVSMPLQWQRALSTSLALRDEESRFGDQNSKSRGFRRSVPPSGTLYIGNLPYSITEEELRQSFSEFGEIVRVSLGTTPEGTSRGFGHVQFTNVDDACKVVKADEEDPIYIMNRDIHLDHAAVQKEPVREPYHTLYIRPFGGVEDDLREIFSNFQHSIAGVRLLRDKITGESKGSGFVEFENAETATEALEAIKDPKDPLTGRQMVIKYARPSRLGAASDLRSNPEGQKRRFNQREKGPHRKNSYGGDWKGSQRTEEYRDS</sequence>
<evidence type="ECO:0000256" key="4">
    <source>
        <dbReference type="SAM" id="MobiDB-lite"/>
    </source>
</evidence>
<dbReference type="PANTHER" id="PTHR23236:SF119">
    <property type="entry name" value="NUCLEAR RNA-BINDING PROTEIN SART-3"/>
    <property type="match status" value="1"/>
</dbReference>
<proteinExistence type="predicted"/>
<evidence type="ECO:0000256" key="2">
    <source>
        <dbReference type="ARBA" id="ARBA00022884"/>
    </source>
</evidence>
<dbReference type="EMBL" id="JABBWE010000045">
    <property type="protein sequence ID" value="KAG1791089.1"/>
    <property type="molecule type" value="Genomic_DNA"/>
</dbReference>
<feature type="compositionally biased region" description="Basic and acidic residues" evidence="4">
    <location>
        <begin position="261"/>
        <end position="271"/>
    </location>
</feature>
<dbReference type="PROSITE" id="PS50102">
    <property type="entry name" value="RRM"/>
    <property type="match status" value="2"/>
</dbReference>
<feature type="compositionally biased region" description="Basic and acidic residues" evidence="4">
    <location>
        <begin position="285"/>
        <end position="295"/>
    </location>
</feature>
<evidence type="ECO:0000259" key="5">
    <source>
        <dbReference type="PROSITE" id="PS50102"/>
    </source>
</evidence>
<dbReference type="InterPro" id="IPR035979">
    <property type="entry name" value="RBD_domain_sf"/>
</dbReference>
<protein>
    <recommendedName>
        <fullName evidence="5">RRM domain-containing protein</fullName>
    </recommendedName>
</protein>
<evidence type="ECO:0000256" key="3">
    <source>
        <dbReference type="PROSITE-ProRule" id="PRU00176"/>
    </source>
</evidence>
<keyword evidence="7" id="KW-1185">Reference proteome</keyword>
<name>A0A9P7AK45_9AGAM</name>
<dbReference type="GO" id="GO:0003723">
    <property type="term" value="F:RNA binding"/>
    <property type="evidence" value="ECO:0007669"/>
    <property type="project" value="UniProtKB-UniRule"/>
</dbReference>
<keyword evidence="1" id="KW-0677">Repeat</keyword>
<dbReference type="RefSeq" id="XP_041157999.1">
    <property type="nucleotide sequence ID" value="XM_041306967.1"/>
</dbReference>
<dbReference type="InterPro" id="IPR000504">
    <property type="entry name" value="RRM_dom"/>
</dbReference>
<organism evidence="6 7">
    <name type="scientific">Suillus plorans</name>
    <dbReference type="NCBI Taxonomy" id="116603"/>
    <lineage>
        <taxon>Eukaryota</taxon>
        <taxon>Fungi</taxon>
        <taxon>Dikarya</taxon>
        <taxon>Basidiomycota</taxon>
        <taxon>Agaricomycotina</taxon>
        <taxon>Agaricomycetes</taxon>
        <taxon>Agaricomycetidae</taxon>
        <taxon>Boletales</taxon>
        <taxon>Suillineae</taxon>
        <taxon>Suillaceae</taxon>
        <taxon>Suillus</taxon>
    </lineage>
</organism>
<accession>A0A9P7AK45</accession>
<feature type="domain" description="RRM" evidence="5">
    <location>
        <begin position="78"/>
        <end position="157"/>
    </location>
</feature>
<dbReference type="Proteomes" id="UP000719766">
    <property type="component" value="Unassembled WGS sequence"/>
</dbReference>
<dbReference type="SMART" id="SM00360">
    <property type="entry name" value="RRM"/>
    <property type="match status" value="2"/>
</dbReference>
<reference evidence="6" key="1">
    <citation type="journal article" date="2020" name="New Phytol.">
        <title>Comparative genomics reveals dynamic genome evolution in host specialist ectomycorrhizal fungi.</title>
        <authorList>
            <person name="Lofgren L.A."/>
            <person name="Nguyen N.H."/>
            <person name="Vilgalys R."/>
            <person name="Ruytinx J."/>
            <person name="Liao H.L."/>
            <person name="Branco S."/>
            <person name="Kuo A."/>
            <person name="LaButti K."/>
            <person name="Lipzen A."/>
            <person name="Andreopoulos W."/>
            <person name="Pangilinan J."/>
            <person name="Riley R."/>
            <person name="Hundley H."/>
            <person name="Na H."/>
            <person name="Barry K."/>
            <person name="Grigoriev I.V."/>
            <person name="Stajich J.E."/>
            <person name="Kennedy P.G."/>
        </authorList>
    </citation>
    <scope>NUCLEOTIDE SEQUENCE</scope>
    <source>
        <strain evidence="6">S12</strain>
    </source>
</reference>
<dbReference type="CDD" id="cd00590">
    <property type="entry name" value="RRM_SF"/>
    <property type="match status" value="1"/>
</dbReference>
<dbReference type="Pfam" id="PF00076">
    <property type="entry name" value="RRM_1"/>
    <property type="match status" value="2"/>
</dbReference>
<dbReference type="InterPro" id="IPR012677">
    <property type="entry name" value="Nucleotide-bd_a/b_plait_sf"/>
</dbReference>
<comment type="caution">
    <text evidence="6">The sequence shown here is derived from an EMBL/GenBank/DDBJ whole genome shotgun (WGS) entry which is preliminary data.</text>
</comment>